<gene>
    <name evidence="7" type="ORF">ACG00X_06515</name>
</gene>
<dbReference type="SUPFAM" id="SSF58104">
    <property type="entry name" value="Methyl-accepting chemotaxis protein (MCP) signaling domain"/>
    <property type="match status" value="1"/>
</dbReference>
<dbReference type="SMART" id="SM00283">
    <property type="entry name" value="MA"/>
    <property type="match status" value="1"/>
</dbReference>
<feature type="domain" description="HAMP" evidence="6">
    <location>
        <begin position="212"/>
        <end position="264"/>
    </location>
</feature>
<organism evidence="7 8">
    <name type="scientific">Pelomonas nitida</name>
    <dbReference type="NCBI Taxonomy" id="3299027"/>
    <lineage>
        <taxon>Bacteria</taxon>
        <taxon>Pseudomonadati</taxon>
        <taxon>Pseudomonadota</taxon>
        <taxon>Betaproteobacteria</taxon>
        <taxon>Burkholderiales</taxon>
        <taxon>Sphaerotilaceae</taxon>
        <taxon>Roseateles</taxon>
    </lineage>
</organism>
<dbReference type="CDD" id="cd06225">
    <property type="entry name" value="HAMP"/>
    <property type="match status" value="1"/>
</dbReference>
<evidence type="ECO:0000259" key="6">
    <source>
        <dbReference type="PROSITE" id="PS50885"/>
    </source>
</evidence>
<dbReference type="Pfam" id="PF12729">
    <property type="entry name" value="4HB_MCP_1"/>
    <property type="match status" value="1"/>
</dbReference>
<dbReference type="SMART" id="SM00304">
    <property type="entry name" value="HAMP"/>
    <property type="match status" value="1"/>
</dbReference>
<dbReference type="Gene3D" id="1.10.287.950">
    <property type="entry name" value="Methyl-accepting chemotaxis protein"/>
    <property type="match status" value="1"/>
</dbReference>
<feature type="transmembrane region" description="Helical" evidence="4">
    <location>
        <begin position="190"/>
        <end position="210"/>
    </location>
</feature>
<comment type="caution">
    <text evidence="7">The sequence shown here is derived from an EMBL/GenBank/DDBJ whole genome shotgun (WGS) entry which is preliminary data.</text>
</comment>
<dbReference type="PANTHER" id="PTHR43531:SF14">
    <property type="entry name" value="METHYL-ACCEPTING CHEMOTAXIS PROTEIN I-RELATED"/>
    <property type="match status" value="1"/>
</dbReference>
<evidence type="ECO:0000256" key="3">
    <source>
        <dbReference type="PROSITE-ProRule" id="PRU00284"/>
    </source>
</evidence>
<dbReference type="InterPro" id="IPR024478">
    <property type="entry name" value="HlyB_4HB_MCP"/>
</dbReference>
<name>A0ABW7G3I0_9BURK</name>
<evidence type="ECO:0000256" key="2">
    <source>
        <dbReference type="ARBA" id="ARBA00029447"/>
    </source>
</evidence>
<dbReference type="InterPro" id="IPR003660">
    <property type="entry name" value="HAMP_dom"/>
</dbReference>
<proteinExistence type="inferred from homology"/>
<protein>
    <submittedName>
        <fullName evidence="7">Methyl-accepting chemotaxis protein</fullName>
    </submittedName>
</protein>
<evidence type="ECO:0000313" key="8">
    <source>
        <dbReference type="Proteomes" id="UP001606305"/>
    </source>
</evidence>
<accession>A0ABW7G3I0</accession>
<keyword evidence="4" id="KW-1133">Transmembrane helix</keyword>
<evidence type="ECO:0000256" key="4">
    <source>
        <dbReference type="SAM" id="Phobius"/>
    </source>
</evidence>
<dbReference type="PROSITE" id="PS50885">
    <property type="entry name" value="HAMP"/>
    <property type="match status" value="1"/>
</dbReference>
<dbReference type="InterPro" id="IPR004090">
    <property type="entry name" value="Chemotax_Me-accpt_rcpt"/>
</dbReference>
<dbReference type="PROSITE" id="PS50111">
    <property type="entry name" value="CHEMOTAXIS_TRANSDUC_2"/>
    <property type="match status" value="1"/>
</dbReference>
<keyword evidence="8" id="KW-1185">Reference proteome</keyword>
<dbReference type="InterPro" id="IPR004089">
    <property type="entry name" value="MCPsignal_dom"/>
</dbReference>
<comment type="similarity">
    <text evidence="2">Belongs to the methyl-accepting chemotaxis (MCP) protein family.</text>
</comment>
<dbReference type="Pfam" id="PF00015">
    <property type="entry name" value="MCPsignal"/>
    <property type="match status" value="1"/>
</dbReference>
<dbReference type="Proteomes" id="UP001606305">
    <property type="component" value="Unassembled WGS sequence"/>
</dbReference>
<dbReference type="EMBL" id="JBIGIA010000004">
    <property type="protein sequence ID" value="MFG6456481.1"/>
    <property type="molecule type" value="Genomic_DNA"/>
</dbReference>
<sequence>MNMQSLRIGTRLAFGFGLVLLLLALAVGLSYRQMDAIGPRVDRLMQLQEQQDMAQDWRTQTQLNVTRTDAVARAGGTGPVAEFFAPAIKAGSAKITELQERLSKQADSDRGKALLEEIAAGRKAYVDIRNQVFAQLKAGETDKALQTLEGKMRPASEAYLATITRMADFQGERVREETQQVLEDARRTQFVMLAIAAACLSAGVAAAWLITRSVVRPLRLAIEEAEQVGRGDLSREIRSEGRDETSQLTGALAGMQDALRHLVNSVRVNADEVATASSEIAMGSNDLSSRTEQQASAIQQTAASMEQLSATVKLNADNANQADQLATEASEVARQGGAVVSEAVQRMHGIEESSRKIGDIIGTIDAIAFQTNILALNAAVEAARAGEQGRGFAVVAGEVRTLAQRSAEAAKEIKALIGDSVERVEQGAALVNRAGQTMDQVVTSIGRVATIVREISSASREQSSGVSQVGQAIAQMDEATQQNAALVEQSAAAAESLRYQASELVTLVSTFKTQ</sequence>
<dbReference type="InterPro" id="IPR051310">
    <property type="entry name" value="MCP_chemotaxis"/>
</dbReference>
<dbReference type="InterPro" id="IPR047347">
    <property type="entry name" value="YvaQ-like_sensor"/>
</dbReference>
<reference evidence="7 8" key="1">
    <citation type="submission" date="2024-09" db="EMBL/GenBank/DDBJ databases">
        <title>Novel species of the genus Pelomonas and Roseateles isolated from streams.</title>
        <authorList>
            <person name="Lu H."/>
        </authorList>
    </citation>
    <scope>NUCLEOTIDE SEQUENCE [LARGE SCALE GENOMIC DNA]</scope>
    <source>
        <strain evidence="7 8">BYS96W</strain>
    </source>
</reference>
<dbReference type="PRINTS" id="PR00260">
    <property type="entry name" value="CHEMTRNSDUCR"/>
</dbReference>
<dbReference type="CDD" id="cd19411">
    <property type="entry name" value="MCP2201-like_sensor"/>
    <property type="match status" value="1"/>
</dbReference>
<dbReference type="PANTHER" id="PTHR43531">
    <property type="entry name" value="PROTEIN ICFG"/>
    <property type="match status" value="1"/>
</dbReference>
<keyword evidence="4" id="KW-0472">Membrane</keyword>
<evidence type="ECO:0000256" key="1">
    <source>
        <dbReference type="ARBA" id="ARBA00022481"/>
    </source>
</evidence>
<keyword evidence="4" id="KW-0812">Transmembrane</keyword>
<evidence type="ECO:0000259" key="5">
    <source>
        <dbReference type="PROSITE" id="PS50111"/>
    </source>
</evidence>
<dbReference type="CDD" id="cd11386">
    <property type="entry name" value="MCP_signal"/>
    <property type="match status" value="1"/>
</dbReference>
<dbReference type="RefSeq" id="WP_394487231.1">
    <property type="nucleotide sequence ID" value="NZ_JBIGIA010000004.1"/>
</dbReference>
<keyword evidence="1" id="KW-0488">Methylation</keyword>
<evidence type="ECO:0000313" key="7">
    <source>
        <dbReference type="EMBL" id="MFG6456481.1"/>
    </source>
</evidence>
<feature type="domain" description="Methyl-accepting transducer" evidence="5">
    <location>
        <begin position="269"/>
        <end position="498"/>
    </location>
</feature>
<dbReference type="Pfam" id="PF00672">
    <property type="entry name" value="HAMP"/>
    <property type="match status" value="1"/>
</dbReference>
<keyword evidence="3" id="KW-0807">Transducer</keyword>